<dbReference type="EMBL" id="JFHD01000004">
    <property type="protein sequence ID" value="KDR32140.1"/>
    <property type="molecule type" value="Genomic_DNA"/>
</dbReference>
<accession>A0A656QQ95</accession>
<evidence type="ECO:0000313" key="2">
    <source>
        <dbReference type="Proteomes" id="UP000027451"/>
    </source>
</evidence>
<organism evidence="1 2">
    <name type="scientific">Caballeronia zhejiangensis</name>
    <dbReference type="NCBI Taxonomy" id="871203"/>
    <lineage>
        <taxon>Bacteria</taxon>
        <taxon>Pseudomonadati</taxon>
        <taxon>Pseudomonadota</taxon>
        <taxon>Betaproteobacteria</taxon>
        <taxon>Burkholderiales</taxon>
        <taxon>Burkholderiaceae</taxon>
        <taxon>Caballeronia</taxon>
    </lineage>
</organism>
<evidence type="ECO:0000313" key="1">
    <source>
        <dbReference type="EMBL" id="KDR32140.1"/>
    </source>
</evidence>
<reference evidence="1 2" key="1">
    <citation type="submission" date="2014-03" db="EMBL/GenBank/DDBJ databases">
        <title>Draft Genome Sequences of Four Burkholderia Strains.</title>
        <authorList>
            <person name="Liu X.Y."/>
            <person name="Li C.X."/>
            <person name="Xu J.H."/>
        </authorList>
    </citation>
    <scope>NUCLEOTIDE SEQUENCE [LARGE SCALE GENOMIC DNA]</scope>
    <source>
        <strain evidence="1 2">OP-1</strain>
    </source>
</reference>
<sequence length="170" mass="18923">MQDLLQKLSDTKFKLNGYFSDDPVRPQLRPPASGGDLAALDAFLQARNLVMPASYRLFLSTSNGVSSLMNDELSLLSALEVARDDHGLLPEMVDEYPACSQFVIGAGNTPECVSFDVDTSPSKHGYEVVWISSIGEQWRHDNFEAFLKGYLSVLERRVAAQQKDRKNLKP</sequence>
<keyword evidence="2" id="KW-1185">Reference proteome</keyword>
<name>A0A656QQ95_9BURK</name>
<dbReference type="InterPro" id="IPR037883">
    <property type="entry name" value="Knr4/Smi1-like_sf"/>
</dbReference>
<dbReference type="AlphaFoldDB" id="A0A656QQ95"/>
<gene>
    <name evidence="1" type="ORF">BG60_25940</name>
</gene>
<evidence type="ECO:0008006" key="3">
    <source>
        <dbReference type="Google" id="ProtNLM"/>
    </source>
</evidence>
<dbReference type="Proteomes" id="UP000027451">
    <property type="component" value="Unassembled WGS sequence"/>
</dbReference>
<dbReference type="SUPFAM" id="SSF160631">
    <property type="entry name" value="SMI1/KNR4-like"/>
    <property type="match status" value="1"/>
</dbReference>
<comment type="caution">
    <text evidence="1">The sequence shown here is derived from an EMBL/GenBank/DDBJ whole genome shotgun (WGS) entry which is preliminary data.</text>
</comment>
<protein>
    <recommendedName>
        <fullName evidence="3">Knr4/Smi1-like domain-containing protein</fullName>
    </recommendedName>
</protein>
<proteinExistence type="predicted"/>